<organism evidence="1 2">
    <name type="scientific">Pocillopora damicornis</name>
    <name type="common">Cauliflower coral</name>
    <name type="synonym">Millepora damicornis</name>
    <dbReference type="NCBI Taxonomy" id="46731"/>
    <lineage>
        <taxon>Eukaryota</taxon>
        <taxon>Metazoa</taxon>
        <taxon>Cnidaria</taxon>
        <taxon>Anthozoa</taxon>
        <taxon>Hexacorallia</taxon>
        <taxon>Scleractinia</taxon>
        <taxon>Astrocoeniina</taxon>
        <taxon>Pocilloporidae</taxon>
        <taxon>Pocillopora</taxon>
    </lineage>
</organism>
<sequence length="109" mass="12202">MKLLTLSITELQVHAFKSPKLAHCNALLYGLPHSTSKLPLLDSSPLQERMIILYPSTSIITHKALNNLAPLNIWDMLTPYTPLVRNLFILSHNLKTYGARCFSVAALTM</sequence>
<comment type="caution">
    <text evidence="1">The sequence shown here is derived from an EMBL/GenBank/DDBJ whole genome shotgun (WGS) entry which is preliminary data.</text>
</comment>
<dbReference type="AlphaFoldDB" id="A0A3M6TRQ2"/>
<evidence type="ECO:0000313" key="1">
    <source>
        <dbReference type="EMBL" id="RMX44021.1"/>
    </source>
</evidence>
<accession>A0A3M6TRQ2</accession>
<name>A0A3M6TRQ2_POCDA</name>
<keyword evidence="2" id="KW-1185">Reference proteome</keyword>
<gene>
    <name evidence="1" type="ORF">pdam_00022984</name>
</gene>
<proteinExistence type="predicted"/>
<reference evidence="1 2" key="1">
    <citation type="journal article" date="2018" name="Sci. Rep.">
        <title>Comparative analysis of the Pocillopora damicornis genome highlights role of immune system in coral evolution.</title>
        <authorList>
            <person name="Cunning R."/>
            <person name="Bay R.A."/>
            <person name="Gillette P."/>
            <person name="Baker A.C."/>
            <person name="Traylor-Knowles N."/>
        </authorList>
    </citation>
    <scope>NUCLEOTIDE SEQUENCE [LARGE SCALE GENOMIC DNA]</scope>
    <source>
        <strain evidence="1">RSMAS</strain>
        <tissue evidence="1">Whole animal</tissue>
    </source>
</reference>
<protein>
    <submittedName>
        <fullName evidence="1">Uncharacterized protein</fullName>
    </submittedName>
</protein>
<dbReference type="Proteomes" id="UP000275408">
    <property type="component" value="Unassembled WGS sequence"/>
</dbReference>
<dbReference type="EMBL" id="RCHS01003071">
    <property type="protein sequence ID" value="RMX44021.1"/>
    <property type="molecule type" value="Genomic_DNA"/>
</dbReference>
<evidence type="ECO:0000313" key="2">
    <source>
        <dbReference type="Proteomes" id="UP000275408"/>
    </source>
</evidence>